<sequence>MRGRPADGSNRRASASLTGFMSEHPFAKAGAMARDSLDHGTFPTSAGILLGLGLGGFFDGIVLHQVLQWHHMLTSAGYPPDSVENLEINVFWDGLFHMSTYVFTALGLFVLWRHSRRAHLRWPAKILIATILMGFGLFNLVEGLIDHQILGIHHVNETVLREQWIYWDIGFLVWGAVMLAGGWALLRRERHREAARAHGLSQGLRA</sequence>
<evidence type="ECO:0000313" key="2">
    <source>
        <dbReference type="EMBL" id="RDI60913.1"/>
    </source>
</evidence>
<name>A0A370HQT2_9HYPH</name>
<keyword evidence="1" id="KW-0812">Transmembrane</keyword>
<comment type="caution">
    <text evidence="2">The sequence shown here is derived from an EMBL/GenBank/DDBJ whole genome shotgun (WGS) entry which is preliminary data.</text>
</comment>
<protein>
    <submittedName>
        <fullName evidence="2">Putative membrane protein</fullName>
    </submittedName>
</protein>
<feature type="transmembrane region" description="Helical" evidence="1">
    <location>
        <begin position="124"/>
        <end position="145"/>
    </location>
</feature>
<feature type="transmembrane region" description="Helical" evidence="1">
    <location>
        <begin position="165"/>
        <end position="186"/>
    </location>
</feature>
<dbReference type="Pfam" id="PF10002">
    <property type="entry name" value="DUF2243"/>
    <property type="match status" value="1"/>
</dbReference>
<dbReference type="AlphaFoldDB" id="A0A370HQT2"/>
<keyword evidence="1" id="KW-0472">Membrane</keyword>
<evidence type="ECO:0000256" key="1">
    <source>
        <dbReference type="SAM" id="Phobius"/>
    </source>
</evidence>
<reference evidence="2 3" key="1">
    <citation type="submission" date="2018-07" db="EMBL/GenBank/DDBJ databases">
        <title>Genomic Encyclopedia of Type Strains, Phase IV (KMG-IV): sequencing the most valuable type-strain genomes for metagenomic binning, comparative biology and taxonomic classification.</title>
        <authorList>
            <person name="Goeker M."/>
        </authorList>
    </citation>
    <scope>NUCLEOTIDE SEQUENCE [LARGE SCALE GENOMIC DNA]</scope>
    <source>
        <strain evidence="2 3">DSM 14364</strain>
    </source>
</reference>
<keyword evidence="3" id="KW-1185">Reference proteome</keyword>
<organism evidence="2 3">
    <name type="scientific">Microvirga subterranea</name>
    <dbReference type="NCBI Taxonomy" id="186651"/>
    <lineage>
        <taxon>Bacteria</taxon>
        <taxon>Pseudomonadati</taxon>
        <taxon>Pseudomonadota</taxon>
        <taxon>Alphaproteobacteria</taxon>
        <taxon>Hyphomicrobiales</taxon>
        <taxon>Methylobacteriaceae</taxon>
        <taxon>Microvirga</taxon>
    </lineage>
</organism>
<feature type="transmembrane region" description="Helical" evidence="1">
    <location>
        <begin position="90"/>
        <end position="112"/>
    </location>
</feature>
<dbReference type="EMBL" id="QQBB01000002">
    <property type="protein sequence ID" value="RDI60913.1"/>
    <property type="molecule type" value="Genomic_DNA"/>
</dbReference>
<dbReference type="InterPro" id="IPR018719">
    <property type="entry name" value="DUF2243_membrane"/>
</dbReference>
<feature type="transmembrane region" description="Helical" evidence="1">
    <location>
        <begin position="48"/>
        <end position="70"/>
    </location>
</feature>
<evidence type="ECO:0000313" key="3">
    <source>
        <dbReference type="Proteomes" id="UP000254925"/>
    </source>
</evidence>
<keyword evidence="1" id="KW-1133">Transmembrane helix</keyword>
<dbReference type="Proteomes" id="UP000254925">
    <property type="component" value="Unassembled WGS sequence"/>
</dbReference>
<accession>A0A370HQT2</accession>
<proteinExistence type="predicted"/>
<gene>
    <name evidence="2" type="ORF">DES45_102301</name>
</gene>